<evidence type="ECO:0000313" key="2">
    <source>
        <dbReference type="EMBL" id="GAA4013057.1"/>
    </source>
</evidence>
<dbReference type="Gene3D" id="2.60.40.10">
    <property type="entry name" value="Immunoglobulins"/>
    <property type="match status" value="1"/>
</dbReference>
<name>A0ABP7SKP2_9SPHN</name>
<dbReference type="RefSeq" id="WP_344706182.1">
    <property type="nucleotide sequence ID" value="NZ_BAABBQ010000001.1"/>
</dbReference>
<proteinExistence type="predicted"/>
<keyword evidence="3" id="KW-1185">Reference proteome</keyword>
<feature type="domain" description="Pili assembly chaperone N-terminal" evidence="1">
    <location>
        <begin position="42"/>
        <end position="154"/>
    </location>
</feature>
<gene>
    <name evidence="2" type="ORF">GCM10022280_08930</name>
</gene>
<accession>A0ABP7SKP2</accession>
<protein>
    <recommendedName>
        <fullName evidence="1">Pili assembly chaperone N-terminal domain-containing protein</fullName>
    </recommendedName>
</protein>
<sequence>MMKSRPRVLIAFAALLLGIFALATPSLALLVRPIIIDLTASGTSANGQIEVVNDRNKPMAIEVKVNSFTLPERGDLVLGPDAAKDFLIFPAIAQLPPGGRQVFRVRYIGDPAIAQSKLYMFSSSELPVSEAAAGDKARIEVLYAISSVVAVRPPRTTAAISVAAVERSVGPDKQPGIRITFQNKGASHGYVGSTVLDLNSGSWRKSIAADATGKAFGLGLVPANARRSLFIPVADVPASGAINVTIKAASEA</sequence>
<evidence type="ECO:0000313" key="3">
    <source>
        <dbReference type="Proteomes" id="UP001500235"/>
    </source>
</evidence>
<evidence type="ECO:0000259" key="1">
    <source>
        <dbReference type="Pfam" id="PF00345"/>
    </source>
</evidence>
<dbReference type="Pfam" id="PF00345">
    <property type="entry name" value="PapD_N"/>
    <property type="match status" value="1"/>
</dbReference>
<dbReference type="InterPro" id="IPR013783">
    <property type="entry name" value="Ig-like_fold"/>
</dbReference>
<dbReference type="EMBL" id="BAABBQ010000001">
    <property type="protein sequence ID" value="GAA4013057.1"/>
    <property type="molecule type" value="Genomic_DNA"/>
</dbReference>
<dbReference type="SUPFAM" id="SSF49354">
    <property type="entry name" value="PapD-like"/>
    <property type="match status" value="1"/>
</dbReference>
<organism evidence="2 3">
    <name type="scientific">Sphingomonas swuensis</name>
    <dbReference type="NCBI Taxonomy" id="977800"/>
    <lineage>
        <taxon>Bacteria</taxon>
        <taxon>Pseudomonadati</taxon>
        <taxon>Pseudomonadota</taxon>
        <taxon>Alphaproteobacteria</taxon>
        <taxon>Sphingomonadales</taxon>
        <taxon>Sphingomonadaceae</taxon>
        <taxon>Sphingomonas</taxon>
    </lineage>
</organism>
<comment type="caution">
    <text evidence="2">The sequence shown here is derived from an EMBL/GenBank/DDBJ whole genome shotgun (WGS) entry which is preliminary data.</text>
</comment>
<dbReference type="Proteomes" id="UP001500235">
    <property type="component" value="Unassembled WGS sequence"/>
</dbReference>
<dbReference type="InterPro" id="IPR016147">
    <property type="entry name" value="Pili_assmbl_chaperone_N"/>
</dbReference>
<dbReference type="InterPro" id="IPR008962">
    <property type="entry name" value="PapD-like_sf"/>
</dbReference>
<reference evidence="3" key="1">
    <citation type="journal article" date="2019" name="Int. J. Syst. Evol. Microbiol.">
        <title>The Global Catalogue of Microorganisms (GCM) 10K type strain sequencing project: providing services to taxonomists for standard genome sequencing and annotation.</title>
        <authorList>
            <consortium name="The Broad Institute Genomics Platform"/>
            <consortium name="The Broad Institute Genome Sequencing Center for Infectious Disease"/>
            <person name="Wu L."/>
            <person name="Ma J."/>
        </authorList>
    </citation>
    <scope>NUCLEOTIDE SEQUENCE [LARGE SCALE GENOMIC DNA]</scope>
    <source>
        <strain evidence="3">JCM 17563</strain>
    </source>
</reference>